<proteinExistence type="predicted"/>
<evidence type="ECO:0000256" key="1">
    <source>
        <dbReference type="SAM" id="MobiDB-lite"/>
    </source>
</evidence>
<evidence type="ECO:0000313" key="2">
    <source>
        <dbReference type="EMBL" id="UBJ25904.1"/>
    </source>
</evidence>
<accession>A0A8K1HH79</accession>
<organism evidence="2">
    <name type="scientific">Red panda feces-associated circular DNA virus 14</name>
    <dbReference type="NCBI Taxonomy" id="2863967"/>
    <lineage>
        <taxon>Viruses</taxon>
        <taxon>Monodnaviria</taxon>
        <taxon>Shotokuvirae</taxon>
        <taxon>Cressdnaviricota</taxon>
        <taxon>Arfiviricetes</taxon>
        <taxon>Saturnivirales</taxon>
        <taxon>Mahapunaviridae</taxon>
        <taxon>Himalivirus</taxon>
        <taxon>Himalivirus celestis</taxon>
    </lineage>
</organism>
<protein>
    <submittedName>
        <fullName evidence="2">Capsid protein</fullName>
    </submittedName>
</protein>
<feature type="region of interest" description="Disordered" evidence="1">
    <location>
        <begin position="1"/>
        <end position="22"/>
    </location>
</feature>
<name>A0A8K1HH79_9VIRU</name>
<reference evidence="2" key="1">
    <citation type="submission" date="2021-07" db="EMBL/GenBank/DDBJ databases">
        <title>Communication and adaptive evolution of viruses within giant pandas and their associated organisms in a local ecological environment.</title>
        <authorList>
            <person name="Zhao M."/>
            <person name="Liu S."/>
            <person name="Zhang W."/>
        </authorList>
    </citation>
    <scope>NUCLEOTIDE SEQUENCE</scope>
    <source>
        <strain evidence="2">Rpf279cress02-12</strain>
    </source>
</reference>
<dbReference type="EMBL" id="MZ556184">
    <property type="protein sequence ID" value="UBJ25904.1"/>
    <property type="molecule type" value="Genomic_DNA"/>
</dbReference>
<sequence>MAMRRPRRVLRRSRRRPLRRSRPTLRRTFRKRTVRDRFQATSDINRGGWNFVKKPRLSYSQYRRKLWDSSNSEHKYRSNNCLPFTLVTGSFPQQMTVYWAARTFDSGGGNRFWQPAGGLVTGNEVPTTTDFGGGDIFVRGGVHRIAFSALSSNTHPTRVITWLCRTTSNGNIPSNPFVVSQGWDPSLPDPALAATSPDRDVYRFYKFWGCQETMLKPGESFERSVPHKCQKIDQDQHINLRERDFWIIAVQNPATTAGNTVAAMISWNLSFTADRVI</sequence>